<comment type="caution">
    <text evidence="5">The sequence shown here is derived from an EMBL/GenBank/DDBJ whole genome shotgun (WGS) entry which is preliminary data.</text>
</comment>
<dbReference type="GO" id="GO:0005524">
    <property type="term" value="F:ATP binding"/>
    <property type="evidence" value="ECO:0007669"/>
    <property type="project" value="UniProtKB-KW"/>
</dbReference>
<gene>
    <name evidence="5" type="ORF">O9H85_28290</name>
</gene>
<proteinExistence type="predicted"/>
<dbReference type="PROSITE" id="PS50893">
    <property type="entry name" value="ABC_TRANSPORTER_2"/>
    <property type="match status" value="2"/>
</dbReference>
<organism evidence="5 6">
    <name type="scientific">Paenibacillus gyeongsangnamensis</name>
    <dbReference type="NCBI Taxonomy" id="3388067"/>
    <lineage>
        <taxon>Bacteria</taxon>
        <taxon>Bacillati</taxon>
        <taxon>Bacillota</taxon>
        <taxon>Bacilli</taxon>
        <taxon>Bacillales</taxon>
        <taxon>Paenibacillaceae</taxon>
        <taxon>Paenibacillus</taxon>
    </lineage>
</organism>
<evidence type="ECO:0000259" key="4">
    <source>
        <dbReference type="PROSITE" id="PS50893"/>
    </source>
</evidence>
<sequence>MTNRVEMRGITKRFPGIVANDRISLTLRQGEILALLGENGAGKSTLMNILFGLYQPDEGEIHVNGERVEISGPKTAIRLGLGMVHQHFKLVQPFTVTENIILGMEPKQRLGMDYAKAEKQVAELSARYGLRVDPRARVRDISVGMQQRVEILKTLYRGADILIFDEPTAVLTPQEIHELMEILRKLTAEGKSIILITHKLKEIMAIADRVTVIRRGQVIDTLNVKETNPDELAAKMVGRQVTFRLDKRPASPGKAVLALEGVTARGTGDVLALSGVTLEVRGGEILGLAGVDGNGQSELIEAVTGLRGVDSGRIRLNGEDIAGAAPRPIAERGVAHIPEDRHKRGLVLDFSMSENLVLKSYYKPAYNRGGFLDYAAIDKQAQRLIGEFDVRTPGTHTPARALSGGNQQKAIIAREVDQDPDLLIAAQPTRGLDVGAIEFIHKRLLEQRDKGKAVLLVSLELDEILQLSDRIAVIYEGRIVGFADPATTTDRELGLMMSGSGTAAGATTEAGGDARDQDIPRSR</sequence>
<dbReference type="InterPro" id="IPR003439">
    <property type="entry name" value="ABC_transporter-like_ATP-bd"/>
</dbReference>
<protein>
    <submittedName>
        <fullName evidence="5">ABC transporter ATP-binding protein</fullName>
    </submittedName>
</protein>
<dbReference type="Gene3D" id="3.40.50.300">
    <property type="entry name" value="P-loop containing nucleotide triphosphate hydrolases"/>
    <property type="match status" value="2"/>
</dbReference>
<keyword evidence="6" id="KW-1185">Reference proteome</keyword>
<evidence type="ECO:0000313" key="6">
    <source>
        <dbReference type="Proteomes" id="UP001527882"/>
    </source>
</evidence>
<dbReference type="CDD" id="cd03215">
    <property type="entry name" value="ABC_Carb_Monos_II"/>
    <property type="match status" value="1"/>
</dbReference>
<dbReference type="InterPro" id="IPR003593">
    <property type="entry name" value="AAA+_ATPase"/>
</dbReference>
<evidence type="ECO:0000256" key="3">
    <source>
        <dbReference type="SAM" id="MobiDB-lite"/>
    </source>
</evidence>
<dbReference type="InterPro" id="IPR017871">
    <property type="entry name" value="ABC_transporter-like_CS"/>
</dbReference>
<feature type="domain" description="ABC transporter" evidence="4">
    <location>
        <begin position="5"/>
        <end position="240"/>
    </location>
</feature>
<feature type="domain" description="ABC transporter" evidence="4">
    <location>
        <begin position="257"/>
        <end position="501"/>
    </location>
</feature>
<accession>A0ABT4QH40</accession>
<keyword evidence="1" id="KW-0547">Nucleotide-binding</keyword>
<dbReference type="InterPro" id="IPR027417">
    <property type="entry name" value="P-loop_NTPase"/>
</dbReference>
<feature type="region of interest" description="Disordered" evidence="3">
    <location>
        <begin position="497"/>
        <end position="523"/>
    </location>
</feature>
<evidence type="ECO:0000256" key="2">
    <source>
        <dbReference type="ARBA" id="ARBA00022840"/>
    </source>
</evidence>
<dbReference type="PROSITE" id="PS00211">
    <property type="entry name" value="ABC_TRANSPORTER_1"/>
    <property type="match status" value="2"/>
</dbReference>
<dbReference type="Proteomes" id="UP001527882">
    <property type="component" value="Unassembled WGS sequence"/>
</dbReference>
<dbReference type="Pfam" id="PF00005">
    <property type="entry name" value="ABC_tran"/>
    <property type="match status" value="2"/>
</dbReference>
<reference evidence="5 6" key="1">
    <citation type="submission" date="2022-12" db="EMBL/GenBank/DDBJ databases">
        <title>Draft genome sequence of Paenibacillus sp. dW9.</title>
        <authorList>
            <person name="Choi E.-W."/>
            <person name="Kim D.-U."/>
        </authorList>
    </citation>
    <scope>NUCLEOTIDE SEQUENCE [LARGE SCALE GENOMIC DNA]</scope>
    <source>
        <strain evidence="6">dW9</strain>
    </source>
</reference>
<keyword evidence="2 5" id="KW-0067">ATP-binding</keyword>
<dbReference type="RefSeq" id="WP_269884758.1">
    <property type="nucleotide sequence ID" value="NZ_JAQAGZ010000022.1"/>
</dbReference>
<dbReference type="PANTHER" id="PTHR43790">
    <property type="entry name" value="CARBOHYDRATE TRANSPORT ATP-BINDING PROTEIN MG119-RELATED"/>
    <property type="match status" value="1"/>
</dbReference>
<dbReference type="PANTHER" id="PTHR43790:SF4">
    <property type="entry name" value="GUANOSINE IMPORT ATP-BINDING PROTEIN NUPO"/>
    <property type="match status" value="1"/>
</dbReference>
<feature type="compositionally biased region" description="Low complexity" evidence="3">
    <location>
        <begin position="499"/>
        <end position="511"/>
    </location>
</feature>
<name>A0ABT4QH40_9BACL</name>
<feature type="compositionally biased region" description="Basic and acidic residues" evidence="3">
    <location>
        <begin position="512"/>
        <end position="523"/>
    </location>
</feature>
<dbReference type="EMBL" id="JAQAGZ010000022">
    <property type="protein sequence ID" value="MCZ8516225.1"/>
    <property type="molecule type" value="Genomic_DNA"/>
</dbReference>
<evidence type="ECO:0000313" key="5">
    <source>
        <dbReference type="EMBL" id="MCZ8516225.1"/>
    </source>
</evidence>
<dbReference type="CDD" id="cd03216">
    <property type="entry name" value="ABC_Carb_Monos_I"/>
    <property type="match status" value="1"/>
</dbReference>
<dbReference type="SUPFAM" id="SSF52540">
    <property type="entry name" value="P-loop containing nucleoside triphosphate hydrolases"/>
    <property type="match status" value="2"/>
</dbReference>
<dbReference type="SMART" id="SM00382">
    <property type="entry name" value="AAA"/>
    <property type="match status" value="1"/>
</dbReference>
<dbReference type="InterPro" id="IPR050107">
    <property type="entry name" value="ABC_carbohydrate_import_ATPase"/>
</dbReference>
<evidence type="ECO:0000256" key="1">
    <source>
        <dbReference type="ARBA" id="ARBA00022741"/>
    </source>
</evidence>